<comment type="caution">
    <text evidence="2">The sequence shown here is derived from an EMBL/GenBank/DDBJ whole genome shotgun (WGS) entry which is preliminary data.</text>
</comment>
<evidence type="ECO:0000313" key="2">
    <source>
        <dbReference type="EMBL" id="KAK3198558.1"/>
    </source>
</evidence>
<sequence>MANSTYFYIPLLILSIIVHVLFVNQNTTIVTSNDDKVTLIKKSCNDTKFLDIYLSVLYADSRNRSTTNLKSLTTLSMNKRTAPCYCLSSP</sequence>
<evidence type="ECO:0000256" key="1">
    <source>
        <dbReference type="SAM" id="Phobius"/>
    </source>
</evidence>
<accession>A0AAE0A0W5</accession>
<organism evidence="2 3">
    <name type="scientific">Dipteronia sinensis</name>
    <dbReference type="NCBI Taxonomy" id="43782"/>
    <lineage>
        <taxon>Eukaryota</taxon>
        <taxon>Viridiplantae</taxon>
        <taxon>Streptophyta</taxon>
        <taxon>Embryophyta</taxon>
        <taxon>Tracheophyta</taxon>
        <taxon>Spermatophyta</taxon>
        <taxon>Magnoliopsida</taxon>
        <taxon>eudicotyledons</taxon>
        <taxon>Gunneridae</taxon>
        <taxon>Pentapetalae</taxon>
        <taxon>rosids</taxon>
        <taxon>malvids</taxon>
        <taxon>Sapindales</taxon>
        <taxon>Sapindaceae</taxon>
        <taxon>Hippocastanoideae</taxon>
        <taxon>Acereae</taxon>
        <taxon>Dipteronia</taxon>
    </lineage>
</organism>
<evidence type="ECO:0000313" key="3">
    <source>
        <dbReference type="Proteomes" id="UP001281410"/>
    </source>
</evidence>
<dbReference type="EMBL" id="JANJYJ010000007">
    <property type="protein sequence ID" value="KAK3198558.1"/>
    <property type="molecule type" value="Genomic_DNA"/>
</dbReference>
<dbReference type="Proteomes" id="UP001281410">
    <property type="component" value="Unassembled WGS sequence"/>
</dbReference>
<evidence type="ECO:0008006" key="4">
    <source>
        <dbReference type="Google" id="ProtNLM"/>
    </source>
</evidence>
<protein>
    <recommendedName>
        <fullName evidence="4">Transmembrane protein</fullName>
    </recommendedName>
</protein>
<keyword evidence="3" id="KW-1185">Reference proteome</keyword>
<dbReference type="AlphaFoldDB" id="A0AAE0A0W5"/>
<proteinExistence type="predicted"/>
<name>A0AAE0A0W5_9ROSI</name>
<reference evidence="2" key="1">
    <citation type="journal article" date="2023" name="Plant J.">
        <title>Genome sequences and population genomics provide insights into the demographic history, inbreeding, and mutation load of two 'living fossil' tree species of Dipteronia.</title>
        <authorList>
            <person name="Feng Y."/>
            <person name="Comes H.P."/>
            <person name="Chen J."/>
            <person name="Zhu S."/>
            <person name="Lu R."/>
            <person name="Zhang X."/>
            <person name="Li P."/>
            <person name="Qiu J."/>
            <person name="Olsen K.M."/>
            <person name="Qiu Y."/>
        </authorList>
    </citation>
    <scope>NUCLEOTIDE SEQUENCE</scope>
    <source>
        <strain evidence="2">NBL</strain>
    </source>
</reference>
<keyword evidence="1" id="KW-0812">Transmembrane</keyword>
<keyword evidence="1" id="KW-1133">Transmembrane helix</keyword>
<gene>
    <name evidence="2" type="ORF">Dsin_021973</name>
</gene>
<keyword evidence="1" id="KW-0472">Membrane</keyword>
<feature type="transmembrane region" description="Helical" evidence="1">
    <location>
        <begin position="6"/>
        <end position="23"/>
    </location>
</feature>